<evidence type="ECO:0000256" key="3">
    <source>
        <dbReference type="ARBA" id="ARBA00022833"/>
    </source>
</evidence>
<feature type="domain" description="THAP-type" evidence="6">
    <location>
        <begin position="1"/>
        <end position="96"/>
    </location>
</feature>
<dbReference type="EMBL" id="JABSTV010001250">
    <property type="protein sequence ID" value="KAH7955916.1"/>
    <property type="molecule type" value="Genomic_DNA"/>
</dbReference>
<name>A0A9D4PUM9_RHISA</name>
<dbReference type="AlphaFoldDB" id="A0A9D4PUM9"/>
<dbReference type="PROSITE" id="PS50950">
    <property type="entry name" value="ZF_THAP"/>
    <property type="match status" value="1"/>
</dbReference>
<sequence length="177" mass="19796">MVNCAVYDCSNRTRNSPNDENFQRVGFYVVPKVISGQCAKTTELSSKRRALWLSRIRREDLDESATHYRVCGAHFITGRPAYSMDEANPDWAPSLNLGYKSTTHAKRSASNSLPLKRRRCCHHEEFSPLIIVDIRTVYAGIAANVVRELIIGNRQGVVATAFCDFDLLRSGSDGDLA</sequence>
<protein>
    <recommendedName>
        <fullName evidence="6">THAP-type domain-containing protein</fullName>
    </recommendedName>
</protein>
<keyword evidence="4 5" id="KW-0238">DNA-binding</keyword>
<dbReference type="Pfam" id="PF05485">
    <property type="entry name" value="THAP"/>
    <property type="match status" value="1"/>
</dbReference>
<evidence type="ECO:0000313" key="8">
    <source>
        <dbReference type="Proteomes" id="UP000821837"/>
    </source>
</evidence>
<dbReference type="GO" id="GO:0003677">
    <property type="term" value="F:DNA binding"/>
    <property type="evidence" value="ECO:0007669"/>
    <property type="project" value="UniProtKB-UniRule"/>
</dbReference>
<comment type="caution">
    <text evidence="7">The sequence shown here is derived from an EMBL/GenBank/DDBJ whole genome shotgun (WGS) entry which is preliminary data.</text>
</comment>
<keyword evidence="8" id="KW-1185">Reference proteome</keyword>
<evidence type="ECO:0000256" key="2">
    <source>
        <dbReference type="ARBA" id="ARBA00022771"/>
    </source>
</evidence>
<keyword evidence="2 5" id="KW-0863">Zinc-finger</keyword>
<proteinExistence type="predicted"/>
<evidence type="ECO:0000259" key="6">
    <source>
        <dbReference type="PROSITE" id="PS50950"/>
    </source>
</evidence>
<dbReference type="GO" id="GO:0008270">
    <property type="term" value="F:zinc ion binding"/>
    <property type="evidence" value="ECO:0007669"/>
    <property type="project" value="UniProtKB-KW"/>
</dbReference>
<gene>
    <name evidence="7" type="ORF">HPB52_004987</name>
</gene>
<dbReference type="InterPro" id="IPR006612">
    <property type="entry name" value="THAP_Znf"/>
</dbReference>
<accession>A0A9D4PUM9</accession>
<dbReference type="SUPFAM" id="SSF57716">
    <property type="entry name" value="Glucocorticoid receptor-like (DNA-binding domain)"/>
    <property type="match status" value="1"/>
</dbReference>
<reference evidence="7" key="1">
    <citation type="journal article" date="2020" name="Cell">
        <title>Large-Scale Comparative Analyses of Tick Genomes Elucidate Their Genetic Diversity and Vector Capacities.</title>
        <authorList>
            <consortium name="Tick Genome and Microbiome Consortium (TIGMIC)"/>
            <person name="Jia N."/>
            <person name="Wang J."/>
            <person name="Shi W."/>
            <person name="Du L."/>
            <person name="Sun Y."/>
            <person name="Zhan W."/>
            <person name="Jiang J.F."/>
            <person name="Wang Q."/>
            <person name="Zhang B."/>
            <person name="Ji P."/>
            <person name="Bell-Sakyi L."/>
            <person name="Cui X.M."/>
            <person name="Yuan T.T."/>
            <person name="Jiang B.G."/>
            <person name="Yang W.F."/>
            <person name="Lam T.T."/>
            <person name="Chang Q.C."/>
            <person name="Ding S.J."/>
            <person name="Wang X.J."/>
            <person name="Zhu J.G."/>
            <person name="Ruan X.D."/>
            <person name="Zhao L."/>
            <person name="Wei J.T."/>
            <person name="Ye R.Z."/>
            <person name="Que T.C."/>
            <person name="Du C.H."/>
            <person name="Zhou Y.H."/>
            <person name="Cheng J.X."/>
            <person name="Dai P.F."/>
            <person name="Guo W.B."/>
            <person name="Han X.H."/>
            <person name="Huang E.J."/>
            <person name="Li L.F."/>
            <person name="Wei W."/>
            <person name="Gao Y.C."/>
            <person name="Liu J.Z."/>
            <person name="Shao H.Z."/>
            <person name="Wang X."/>
            <person name="Wang C.C."/>
            <person name="Yang T.C."/>
            <person name="Huo Q.B."/>
            <person name="Li W."/>
            <person name="Chen H.Y."/>
            <person name="Chen S.E."/>
            <person name="Zhou L.G."/>
            <person name="Ni X.B."/>
            <person name="Tian J.H."/>
            <person name="Sheng Y."/>
            <person name="Liu T."/>
            <person name="Pan Y.S."/>
            <person name="Xia L.Y."/>
            <person name="Li J."/>
            <person name="Zhao F."/>
            <person name="Cao W.C."/>
        </authorList>
    </citation>
    <scope>NUCLEOTIDE SEQUENCE</scope>
    <source>
        <strain evidence="7">Rsan-2018</strain>
    </source>
</reference>
<evidence type="ECO:0000256" key="1">
    <source>
        <dbReference type="ARBA" id="ARBA00022723"/>
    </source>
</evidence>
<evidence type="ECO:0000256" key="4">
    <source>
        <dbReference type="ARBA" id="ARBA00023125"/>
    </source>
</evidence>
<dbReference type="Proteomes" id="UP000821837">
    <property type="component" value="Unassembled WGS sequence"/>
</dbReference>
<organism evidence="7 8">
    <name type="scientific">Rhipicephalus sanguineus</name>
    <name type="common">Brown dog tick</name>
    <name type="synonym">Ixodes sanguineus</name>
    <dbReference type="NCBI Taxonomy" id="34632"/>
    <lineage>
        <taxon>Eukaryota</taxon>
        <taxon>Metazoa</taxon>
        <taxon>Ecdysozoa</taxon>
        <taxon>Arthropoda</taxon>
        <taxon>Chelicerata</taxon>
        <taxon>Arachnida</taxon>
        <taxon>Acari</taxon>
        <taxon>Parasitiformes</taxon>
        <taxon>Ixodida</taxon>
        <taxon>Ixodoidea</taxon>
        <taxon>Ixodidae</taxon>
        <taxon>Rhipicephalinae</taxon>
        <taxon>Rhipicephalus</taxon>
        <taxon>Rhipicephalus</taxon>
    </lineage>
</organism>
<evidence type="ECO:0000256" key="5">
    <source>
        <dbReference type="PROSITE-ProRule" id="PRU00309"/>
    </source>
</evidence>
<reference evidence="7" key="2">
    <citation type="submission" date="2021-09" db="EMBL/GenBank/DDBJ databases">
        <authorList>
            <person name="Jia N."/>
            <person name="Wang J."/>
            <person name="Shi W."/>
            <person name="Du L."/>
            <person name="Sun Y."/>
            <person name="Zhan W."/>
            <person name="Jiang J."/>
            <person name="Wang Q."/>
            <person name="Zhang B."/>
            <person name="Ji P."/>
            <person name="Sakyi L.B."/>
            <person name="Cui X."/>
            <person name="Yuan T."/>
            <person name="Jiang B."/>
            <person name="Yang W."/>
            <person name="Lam T.T.-Y."/>
            <person name="Chang Q."/>
            <person name="Ding S."/>
            <person name="Wang X."/>
            <person name="Zhu J."/>
            <person name="Ruan X."/>
            <person name="Zhao L."/>
            <person name="Wei J."/>
            <person name="Que T."/>
            <person name="Du C."/>
            <person name="Cheng J."/>
            <person name="Dai P."/>
            <person name="Han X."/>
            <person name="Huang E."/>
            <person name="Gao Y."/>
            <person name="Liu J."/>
            <person name="Shao H."/>
            <person name="Ye R."/>
            <person name="Li L."/>
            <person name="Wei W."/>
            <person name="Wang X."/>
            <person name="Wang C."/>
            <person name="Huo Q."/>
            <person name="Li W."/>
            <person name="Guo W."/>
            <person name="Chen H."/>
            <person name="Chen S."/>
            <person name="Zhou L."/>
            <person name="Zhou L."/>
            <person name="Ni X."/>
            <person name="Tian J."/>
            <person name="Zhou Y."/>
            <person name="Sheng Y."/>
            <person name="Liu T."/>
            <person name="Pan Y."/>
            <person name="Xia L."/>
            <person name="Li J."/>
            <person name="Zhao F."/>
            <person name="Cao W."/>
        </authorList>
    </citation>
    <scope>NUCLEOTIDE SEQUENCE</scope>
    <source>
        <strain evidence="7">Rsan-2018</strain>
        <tissue evidence="7">Larvae</tissue>
    </source>
</reference>
<keyword evidence="1" id="KW-0479">Metal-binding</keyword>
<evidence type="ECO:0000313" key="7">
    <source>
        <dbReference type="EMBL" id="KAH7955916.1"/>
    </source>
</evidence>
<dbReference type="SMART" id="SM00980">
    <property type="entry name" value="THAP"/>
    <property type="match status" value="1"/>
</dbReference>
<dbReference type="VEuPathDB" id="VectorBase:RSAN_055202"/>
<keyword evidence="3" id="KW-0862">Zinc</keyword>